<dbReference type="OrthoDB" id="3510378at2"/>
<evidence type="ECO:0000313" key="2">
    <source>
        <dbReference type="EMBL" id="AWB92927.1"/>
    </source>
</evidence>
<organism evidence="2 3">
    <name type="scientific">Aeromicrobium chenweiae</name>
    <dbReference type="NCBI Taxonomy" id="2079793"/>
    <lineage>
        <taxon>Bacteria</taxon>
        <taxon>Bacillati</taxon>
        <taxon>Actinomycetota</taxon>
        <taxon>Actinomycetes</taxon>
        <taxon>Propionibacteriales</taxon>
        <taxon>Nocardioidaceae</taxon>
        <taxon>Aeromicrobium</taxon>
    </lineage>
</organism>
<protein>
    <recommendedName>
        <fullName evidence="1">DUF8094 domain-containing protein</fullName>
    </recommendedName>
</protein>
<reference evidence="3" key="1">
    <citation type="submission" date="2018-01" db="EMBL/GenBank/DDBJ databases">
        <authorList>
            <person name="Li J."/>
        </authorList>
    </citation>
    <scope>NUCLEOTIDE SEQUENCE [LARGE SCALE GENOMIC DNA]</scope>
    <source>
        <strain evidence="3">592</strain>
    </source>
</reference>
<keyword evidence="3" id="KW-1185">Reference proteome</keyword>
<dbReference type="RefSeq" id="WP_108578796.1">
    <property type="nucleotide sequence ID" value="NZ_CP026952.1"/>
</dbReference>
<dbReference type="InterPro" id="IPR058407">
    <property type="entry name" value="DUF8094"/>
</dbReference>
<dbReference type="EMBL" id="CP026952">
    <property type="protein sequence ID" value="AWB92927.1"/>
    <property type="molecule type" value="Genomic_DNA"/>
</dbReference>
<name>A0A2S0WNN4_9ACTN</name>
<accession>A0A2S0WNN4</accession>
<evidence type="ECO:0000259" key="1">
    <source>
        <dbReference type="Pfam" id="PF26366"/>
    </source>
</evidence>
<evidence type="ECO:0000313" key="3">
    <source>
        <dbReference type="Proteomes" id="UP000244384"/>
    </source>
</evidence>
<dbReference type="PROSITE" id="PS51257">
    <property type="entry name" value="PROKAR_LIPOPROTEIN"/>
    <property type="match status" value="1"/>
</dbReference>
<sequence length="324" mass="34895">MRHHARRWLALVCFLALAACAVPHHRDGARIEKTAAREAEVTKVFDRYREVRNTAIELLDAKPLSTVETGPVLAIDTGSFEVSQRLATKQAADTSAVEVTQVLTPRFSAYPLWFFAVVRERDAGVNRVQIFERGSSVDPWLLSASPETLARTKLPDIRQRSGAPVTVKPQDGAGMSMSAQDAAAAYAKVLADPQAPEARRIASDSFIKQMRSTAATNGSLRGVKFSQTWAADDVRYALRTTDGGALAFVTLLRSDTYDVEDGLTITWPEGTPQQAFLASGIAGSGKLNYYHQVLLYLPGGGGKPRALGQYGGVVSADASTTASP</sequence>
<dbReference type="Pfam" id="PF26366">
    <property type="entry name" value="DUF8094"/>
    <property type="match status" value="1"/>
</dbReference>
<dbReference type="KEGG" id="aez:C3E78_12330"/>
<dbReference type="Proteomes" id="UP000244384">
    <property type="component" value="Chromosome"/>
</dbReference>
<accession>A0A5F2EXH4</accession>
<feature type="domain" description="DUF8094" evidence="1">
    <location>
        <begin position="36"/>
        <end position="316"/>
    </location>
</feature>
<gene>
    <name evidence="2" type="ORF">C3E78_12330</name>
</gene>
<proteinExistence type="predicted"/>
<dbReference type="AlphaFoldDB" id="A0A2S0WNN4"/>